<feature type="domain" description="AGC-kinase C-terminal" evidence="17">
    <location>
        <begin position="1000"/>
        <end position="1050"/>
    </location>
</feature>
<evidence type="ECO:0000256" key="13">
    <source>
        <dbReference type="SAM" id="Coils"/>
    </source>
</evidence>
<evidence type="ECO:0000313" key="18">
    <source>
        <dbReference type="EMBL" id="TNN08603.1"/>
    </source>
</evidence>
<dbReference type="SMART" id="SM00220">
    <property type="entry name" value="S_TKc"/>
    <property type="match status" value="1"/>
</dbReference>
<dbReference type="InterPro" id="IPR000961">
    <property type="entry name" value="AGC-kinase_C"/>
</dbReference>
<dbReference type="GO" id="GO:0030553">
    <property type="term" value="F:cGMP binding"/>
    <property type="evidence" value="ECO:0007669"/>
    <property type="project" value="UniProtKB-KW"/>
</dbReference>
<organism evidence="18 19">
    <name type="scientific">Schistosoma japonicum</name>
    <name type="common">Blood fluke</name>
    <dbReference type="NCBI Taxonomy" id="6182"/>
    <lineage>
        <taxon>Eukaryota</taxon>
        <taxon>Metazoa</taxon>
        <taxon>Spiralia</taxon>
        <taxon>Lophotrochozoa</taxon>
        <taxon>Platyhelminthes</taxon>
        <taxon>Trematoda</taxon>
        <taxon>Digenea</taxon>
        <taxon>Strigeidida</taxon>
        <taxon>Schistosomatoidea</taxon>
        <taxon>Schistosomatidae</taxon>
        <taxon>Schistosoma</taxon>
    </lineage>
</organism>
<dbReference type="CDD" id="cd00038">
    <property type="entry name" value="CAP_ED"/>
    <property type="match status" value="2"/>
</dbReference>
<dbReference type="SMART" id="SM00100">
    <property type="entry name" value="cNMP"/>
    <property type="match status" value="2"/>
</dbReference>
<feature type="compositionally biased region" description="Polar residues" evidence="14">
    <location>
        <begin position="141"/>
        <end position="210"/>
    </location>
</feature>
<proteinExistence type="inferred from homology"/>
<keyword evidence="4" id="KW-0140">cGMP</keyword>
<dbReference type="PROSITE" id="PS50042">
    <property type="entry name" value="CNMP_BINDING_3"/>
    <property type="match status" value="2"/>
</dbReference>
<dbReference type="InterPro" id="IPR018490">
    <property type="entry name" value="cNMP-bd_dom_sf"/>
</dbReference>
<feature type="region of interest" description="Disordered" evidence="14">
    <location>
        <begin position="239"/>
        <end position="258"/>
    </location>
</feature>
<dbReference type="STRING" id="6182.A0A4Z2CWJ9"/>
<keyword evidence="19" id="KW-1185">Reference proteome</keyword>
<evidence type="ECO:0000256" key="6">
    <source>
        <dbReference type="ARBA" id="ARBA00022679"/>
    </source>
</evidence>
<dbReference type="Gene3D" id="2.60.120.10">
    <property type="entry name" value="Jelly Rolls"/>
    <property type="match status" value="2"/>
</dbReference>
<dbReference type="InterPro" id="IPR011009">
    <property type="entry name" value="Kinase-like_dom_sf"/>
</dbReference>
<dbReference type="PROSITE" id="PS00108">
    <property type="entry name" value="PROTEIN_KINASE_ST"/>
    <property type="match status" value="1"/>
</dbReference>
<dbReference type="EMBL" id="SKCS01000406">
    <property type="protein sequence ID" value="TNN08601.1"/>
    <property type="molecule type" value="Genomic_DNA"/>
</dbReference>
<evidence type="ECO:0000259" key="15">
    <source>
        <dbReference type="PROSITE" id="PS50011"/>
    </source>
</evidence>
<dbReference type="OrthoDB" id="63267at2759"/>
<dbReference type="Gene3D" id="3.30.200.20">
    <property type="entry name" value="Phosphorylase Kinase, domain 1"/>
    <property type="match status" value="1"/>
</dbReference>
<feature type="compositionally biased region" description="Low complexity" evidence="14">
    <location>
        <begin position="356"/>
        <end position="368"/>
    </location>
</feature>
<dbReference type="InterPro" id="IPR000719">
    <property type="entry name" value="Prot_kinase_dom"/>
</dbReference>
<dbReference type="InterPro" id="IPR018488">
    <property type="entry name" value="cNMP-bd_CS"/>
</dbReference>
<feature type="region of interest" description="Disordered" evidence="14">
    <location>
        <begin position="141"/>
        <end position="211"/>
    </location>
</feature>
<feature type="compositionally biased region" description="Low complexity" evidence="14">
    <location>
        <begin position="329"/>
        <end position="344"/>
    </location>
</feature>
<comment type="catalytic activity">
    <reaction evidence="11">
        <text>L-threonyl-[protein] + ATP = O-phospho-L-threonyl-[protein] + ADP + H(+)</text>
        <dbReference type="Rhea" id="RHEA:46608"/>
        <dbReference type="Rhea" id="RHEA-COMP:11060"/>
        <dbReference type="Rhea" id="RHEA-COMP:11605"/>
        <dbReference type="ChEBI" id="CHEBI:15378"/>
        <dbReference type="ChEBI" id="CHEBI:30013"/>
        <dbReference type="ChEBI" id="CHEBI:30616"/>
        <dbReference type="ChEBI" id="CHEBI:61977"/>
        <dbReference type="ChEBI" id="CHEBI:456216"/>
        <dbReference type="EC" id="2.7.11.12"/>
    </reaction>
</comment>
<dbReference type="Pfam" id="PF00027">
    <property type="entry name" value="cNMP_binding"/>
    <property type="match status" value="2"/>
</dbReference>
<name>A0A4Z2CWJ9_SCHJA</name>
<feature type="domain" description="Cyclic nucleotide-binding" evidence="16">
    <location>
        <begin position="543"/>
        <end position="671"/>
    </location>
</feature>
<feature type="region of interest" description="Disordered" evidence="14">
    <location>
        <begin position="329"/>
        <end position="374"/>
    </location>
</feature>
<evidence type="ECO:0000259" key="16">
    <source>
        <dbReference type="PROSITE" id="PS50042"/>
    </source>
</evidence>
<dbReference type="PANTHER" id="PTHR24353:SF147">
    <property type="entry name" value="CGMP-DEPENDENT SERINE_THREONIN PROTEIN KINASE-RELATED"/>
    <property type="match status" value="1"/>
</dbReference>
<keyword evidence="5" id="KW-0597">Phosphoprotein</keyword>
<evidence type="ECO:0000256" key="5">
    <source>
        <dbReference type="ARBA" id="ARBA00022553"/>
    </source>
</evidence>
<dbReference type="PROSITE" id="PS51285">
    <property type="entry name" value="AGC_KINASE_CTER"/>
    <property type="match status" value="1"/>
</dbReference>
<dbReference type="Proteomes" id="UP000311919">
    <property type="component" value="Unassembled WGS sequence"/>
</dbReference>
<dbReference type="InterPro" id="IPR035014">
    <property type="entry name" value="STKc_cGK"/>
</dbReference>
<dbReference type="GO" id="GO:0005524">
    <property type="term" value="F:ATP binding"/>
    <property type="evidence" value="ECO:0007669"/>
    <property type="project" value="UniProtKB-KW"/>
</dbReference>
<evidence type="ECO:0000256" key="9">
    <source>
        <dbReference type="ARBA" id="ARBA00022840"/>
    </source>
</evidence>
<evidence type="ECO:0000256" key="12">
    <source>
        <dbReference type="ARBA" id="ARBA00047462"/>
    </source>
</evidence>
<dbReference type="PROSITE" id="PS00888">
    <property type="entry name" value="CNMP_BINDING_1"/>
    <property type="match status" value="1"/>
</dbReference>
<dbReference type="CDD" id="cd05572">
    <property type="entry name" value="STKc_cGK"/>
    <property type="match status" value="1"/>
</dbReference>
<dbReference type="PROSITE" id="PS00889">
    <property type="entry name" value="CNMP_BINDING_2"/>
    <property type="match status" value="2"/>
</dbReference>
<evidence type="ECO:0000256" key="1">
    <source>
        <dbReference type="ARBA" id="ARBA00006352"/>
    </source>
</evidence>
<protein>
    <recommendedName>
        <fullName evidence="2">cGMP-dependent protein kinase</fullName>
        <ecNumber evidence="2">2.7.11.12</ecNumber>
    </recommendedName>
</protein>
<evidence type="ECO:0000256" key="4">
    <source>
        <dbReference type="ARBA" id="ARBA00022535"/>
    </source>
</evidence>
<dbReference type="PANTHER" id="PTHR24353">
    <property type="entry name" value="CYCLIC NUCLEOTIDE-DEPENDENT PROTEIN KINASE"/>
    <property type="match status" value="1"/>
</dbReference>
<feature type="coiled-coil region" evidence="13">
    <location>
        <begin position="271"/>
        <end position="305"/>
    </location>
</feature>
<comment type="caution">
    <text evidence="18">The sequence shown here is derived from an EMBL/GenBank/DDBJ whole genome shotgun (WGS) entry which is preliminary data.</text>
</comment>
<dbReference type="GO" id="GO:0004692">
    <property type="term" value="F:cGMP-dependent protein kinase activity"/>
    <property type="evidence" value="ECO:0007669"/>
    <property type="project" value="UniProtKB-EC"/>
</dbReference>
<gene>
    <name evidence="18" type="ORF">EWB00_006936</name>
</gene>
<evidence type="ECO:0000256" key="8">
    <source>
        <dbReference type="ARBA" id="ARBA00022777"/>
    </source>
</evidence>
<sequence length="1050" mass="116406">MDKTANQKPETLTIKQLSSLAVDHSPTTTCLTTEKSHMSSSQSSYDTSYLTSHHCPTNLISQSSLKDSLLIHEKSEDHTLDIKPNSIGCSSTSSGGQKHGLIKKLLNRTNSNNSNSTGNSSHSEKLKILELRSHRRPQQIMGNVHQSNPVNATGGSASGASYPSDETSINKQNKSVLNTKSHNKQLTIQTYSTNPQSSFTNDTYNKSPTGNIKPPLISGINTTTVSSSNNNTNIINGLIGNSNTSNPTTPTTMLSSSPSTNETIVQLQEMIAHLKAVVSAKDQRIQELERDKDKLRSVLHQQLTSSWDESSLSSPCEGLKVIHEDLPFTNENTTSTASNNNNINDDIKRNDDESHSPSSSSSTPAGSPLVATDIVSSPPPAAALLLRKRLGVSGESMKCAQELVYHDKDANSRRQIREALRSNDLIKNLDAVQLQEVVSCMHEQTVAANCYIIREGDDGGHLYVGEEGEFEVSKGGKRLYIMGAGRCFGELALLYNCKRTASVKAVTAARVWVLERACFQAIMMKTGLERIEERKAFLRSVPLLKDLSPNRILRIADALEAQYHSAGDCIIRQGELADSFFLIQSGKVRVTISSPQNNNSMETKETEIRQLTKGEYFGEKALLGEGRRTANVYAVGPGGVEVLCLYRKDFLELIGDIQELKNKEYADEETRLLSHSSFSQESTIGTGTKDAKILDLVSPTKSQDELQIKSGQTIGQPLLPTSLSLQPKVQCNIQLNDLERICVLGVGGFGRVDLVTLTNDRTQAFALKRLQKAHIVQTRQQEHVYCEKLILSSVSSPFICRLFTTYRDNKYVYMLLEACLGGELWTILRDSHHLEERTARFCMACCIEALDYLHRHGIVYRDLKPENMLVTSKGYIKLCDFGFAKYIGIGQKTWTFCGTPEYVAPEVILNQGHDFAADYWSLGILTFELLTGAPPFQASEPIKIYMKTLKGIDALGLAQNKYISLKALQFIRRLCRFNPSERLGVGKYGIQEIRSHKYFQGFDWAGIVKQTLATPFRVKLNGPLDHSNFDRFTMDEQEAPDELSGWDANF</sequence>
<feature type="compositionally biased region" description="Basic and acidic residues" evidence="14">
    <location>
        <begin position="345"/>
        <end position="355"/>
    </location>
</feature>
<keyword evidence="7" id="KW-0547">Nucleotide-binding</keyword>
<dbReference type="SUPFAM" id="SSF51206">
    <property type="entry name" value="cAMP-binding domain-like"/>
    <property type="match status" value="2"/>
</dbReference>
<dbReference type="InterPro" id="IPR008271">
    <property type="entry name" value="Ser/Thr_kinase_AS"/>
</dbReference>
<dbReference type="AlphaFoldDB" id="A0A4Z2CWJ9"/>
<feature type="domain" description="Protein kinase" evidence="15">
    <location>
        <begin position="738"/>
        <end position="999"/>
    </location>
</feature>
<evidence type="ECO:0000256" key="2">
    <source>
        <dbReference type="ARBA" id="ARBA00012428"/>
    </source>
</evidence>
<keyword evidence="6" id="KW-0808">Transferase</keyword>
<accession>A0A4Z2CWJ9</accession>
<reference evidence="18 19" key="1">
    <citation type="submission" date="2019-03" db="EMBL/GenBank/DDBJ databases">
        <title>An improved genome assembly of the fluke Schistosoma japonicum.</title>
        <authorList>
            <person name="Hu W."/>
            <person name="Luo F."/>
            <person name="Yin M."/>
            <person name="Mo X."/>
            <person name="Sun C."/>
            <person name="Wu Q."/>
            <person name="Zhu B."/>
            <person name="Xiang M."/>
            <person name="Wang J."/>
            <person name="Wang Y."/>
            <person name="Zhang T."/>
            <person name="Xu B."/>
            <person name="Zheng H."/>
            <person name="Feng Z."/>
        </authorList>
    </citation>
    <scope>NUCLEOTIDE SEQUENCE [LARGE SCALE GENOMIC DNA]</scope>
    <source>
        <strain evidence="18">HuSjv2</strain>
        <tissue evidence="18">Worms</tissue>
    </source>
</reference>
<evidence type="ECO:0000256" key="14">
    <source>
        <dbReference type="SAM" id="MobiDB-lite"/>
    </source>
</evidence>
<evidence type="ECO:0000313" key="19">
    <source>
        <dbReference type="Proteomes" id="UP000311919"/>
    </source>
</evidence>
<keyword evidence="10" id="KW-0142">cGMP-binding</keyword>
<dbReference type="EMBL" id="SKCS01000406">
    <property type="protein sequence ID" value="TNN08603.1"/>
    <property type="molecule type" value="Genomic_DNA"/>
</dbReference>
<dbReference type="Gene3D" id="1.10.510.10">
    <property type="entry name" value="Transferase(Phosphotransferase) domain 1"/>
    <property type="match status" value="1"/>
</dbReference>
<comment type="catalytic activity">
    <reaction evidence="12">
        <text>L-seryl-[protein] + ATP = O-phospho-L-seryl-[protein] + ADP + H(+)</text>
        <dbReference type="Rhea" id="RHEA:17989"/>
        <dbReference type="Rhea" id="RHEA-COMP:9863"/>
        <dbReference type="Rhea" id="RHEA-COMP:11604"/>
        <dbReference type="ChEBI" id="CHEBI:15378"/>
        <dbReference type="ChEBI" id="CHEBI:29999"/>
        <dbReference type="ChEBI" id="CHEBI:30616"/>
        <dbReference type="ChEBI" id="CHEBI:83421"/>
        <dbReference type="ChEBI" id="CHEBI:456216"/>
        <dbReference type="EC" id="2.7.11.12"/>
    </reaction>
</comment>
<keyword evidence="3" id="KW-0723">Serine/threonine-protein kinase</keyword>
<dbReference type="InterPro" id="IPR000595">
    <property type="entry name" value="cNMP-bd_dom"/>
</dbReference>
<evidence type="ECO:0000256" key="3">
    <source>
        <dbReference type="ARBA" id="ARBA00022527"/>
    </source>
</evidence>
<evidence type="ECO:0000256" key="7">
    <source>
        <dbReference type="ARBA" id="ARBA00022741"/>
    </source>
</evidence>
<dbReference type="FunFam" id="2.60.120.10:FF:000072">
    <property type="entry name" value="cGMP-dependent protein kinase"/>
    <property type="match status" value="1"/>
</dbReference>
<keyword evidence="13" id="KW-0175">Coiled coil</keyword>
<evidence type="ECO:0000259" key="17">
    <source>
        <dbReference type="PROSITE" id="PS51285"/>
    </source>
</evidence>
<dbReference type="PROSITE" id="PS50011">
    <property type="entry name" value="PROTEIN_KINASE_DOM"/>
    <property type="match status" value="1"/>
</dbReference>
<evidence type="ECO:0000256" key="10">
    <source>
        <dbReference type="ARBA" id="ARBA00022992"/>
    </source>
</evidence>
<dbReference type="PRINTS" id="PR00103">
    <property type="entry name" value="CAMPKINASE"/>
</dbReference>
<feature type="domain" description="Cyclic nucleotide-binding" evidence="16">
    <location>
        <begin position="425"/>
        <end position="540"/>
    </location>
</feature>
<comment type="similarity">
    <text evidence="1">Belongs to the protein kinase superfamily. AGC Ser/Thr protein kinase family. cGMP subfamily.</text>
</comment>
<dbReference type="InterPro" id="IPR014710">
    <property type="entry name" value="RmlC-like_jellyroll"/>
</dbReference>
<keyword evidence="8 18" id="KW-0418">Kinase</keyword>
<evidence type="ECO:0000256" key="11">
    <source>
        <dbReference type="ARBA" id="ARBA00047298"/>
    </source>
</evidence>
<dbReference type="Pfam" id="PF00069">
    <property type="entry name" value="Pkinase"/>
    <property type="match status" value="1"/>
</dbReference>
<keyword evidence="9" id="KW-0067">ATP-binding</keyword>
<dbReference type="EC" id="2.7.11.12" evidence="2"/>
<dbReference type="FunFam" id="1.10.510.10:FF:000048">
    <property type="entry name" value="Protein kinase C"/>
    <property type="match status" value="1"/>
</dbReference>
<dbReference type="SUPFAM" id="SSF56112">
    <property type="entry name" value="Protein kinase-like (PK-like)"/>
    <property type="match status" value="1"/>
</dbReference>